<dbReference type="RefSeq" id="XP_031025089.1">
    <property type="nucleotide sequence ID" value="XM_031168913.1"/>
</dbReference>
<dbReference type="InterPro" id="IPR023395">
    <property type="entry name" value="MCP_dom_sf"/>
</dbReference>
<dbReference type="Pfam" id="PF00153">
    <property type="entry name" value="Mito_carr"/>
    <property type="match status" value="3"/>
</dbReference>
<proteinExistence type="inferred from homology"/>
<dbReference type="PROSITE" id="PS50920">
    <property type="entry name" value="SOLCAR"/>
    <property type="match status" value="3"/>
</dbReference>
<evidence type="ECO:0000256" key="4">
    <source>
        <dbReference type="ARBA" id="ARBA00022692"/>
    </source>
</evidence>
<keyword evidence="4 8" id="KW-0812">Transmembrane</keyword>
<dbReference type="OrthoDB" id="446044at2759"/>
<protein>
    <submittedName>
        <fullName evidence="11">Uncharacterized protein</fullName>
    </submittedName>
</protein>
<dbReference type="STRING" id="1806994.A0A507C9Z7"/>
<feature type="repeat" description="Solcar" evidence="8">
    <location>
        <begin position="107"/>
        <end position="191"/>
    </location>
</feature>
<name>A0A507C9Z7_9FUNG</name>
<dbReference type="GO" id="GO:0015217">
    <property type="term" value="F:ADP transmembrane transporter activity"/>
    <property type="evidence" value="ECO:0007669"/>
    <property type="project" value="TreeGrafter"/>
</dbReference>
<evidence type="ECO:0000256" key="10">
    <source>
        <dbReference type="SAM" id="Phobius"/>
    </source>
</evidence>
<evidence type="ECO:0000256" key="6">
    <source>
        <dbReference type="ARBA" id="ARBA00022989"/>
    </source>
</evidence>
<comment type="subcellular location">
    <subcellularLocation>
        <location evidence="1">Membrane</location>
        <topology evidence="1">Multi-pass membrane protein</topology>
    </subcellularLocation>
</comment>
<evidence type="ECO:0000256" key="5">
    <source>
        <dbReference type="ARBA" id="ARBA00022737"/>
    </source>
</evidence>
<dbReference type="PANTHER" id="PTHR45939:SF1">
    <property type="entry name" value="MITOCHONDRIAL THIAMINE PYROPHOSPHATE CARRIER 1-RELATED"/>
    <property type="match status" value="1"/>
</dbReference>
<dbReference type="AlphaFoldDB" id="A0A507C9Z7"/>
<keyword evidence="12" id="KW-1185">Reference proteome</keyword>
<evidence type="ECO:0000256" key="3">
    <source>
        <dbReference type="ARBA" id="ARBA00022448"/>
    </source>
</evidence>
<dbReference type="GeneID" id="42004210"/>
<keyword evidence="7 8" id="KW-0472">Membrane</keyword>
<accession>A0A507C9Z7</accession>
<dbReference type="InterPro" id="IPR052217">
    <property type="entry name" value="Mito/Peroxisomal_Carrier"/>
</dbReference>
<dbReference type="Gene3D" id="1.50.40.10">
    <property type="entry name" value="Mitochondrial carrier domain"/>
    <property type="match status" value="2"/>
</dbReference>
<feature type="repeat" description="Solcar" evidence="8">
    <location>
        <begin position="201"/>
        <end position="302"/>
    </location>
</feature>
<feature type="transmembrane region" description="Helical" evidence="10">
    <location>
        <begin position="204"/>
        <end position="225"/>
    </location>
</feature>
<dbReference type="GO" id="GO:0016020">
    <property type="term" value="C:membrane"/>
    <property type="evidence" value="ECO:0007669"/>
    <property type="project" value="UniProtKB-SubCell"/>
</dbReference>
<reference evidence="11 12" key="1">
    <citation type="journal article" date="2019" name="Sci. Rep.">
        <title>Comparative genomics of chytrid fungi reveal insights into the obligate biotrophic and pathogenic lifestyle of Synchytrium endobioticum.</title>
        <authorList>
            <person name="van de Vossenberg B.T.L.H."/>
            <person name="Warris S."/>
            <person name="Nguyen H.D.T."/>
            <person name="van Gent-Pelzer M.P.E."/>
            <person name="Joly D.L."/>
            <person name="van de Geest H.C."/>
            <person name="Bonants P.J.M."/>
            <person name="Smith D.S."/>
            <person name="Levesque C.A."/>
            <person name="van der Lee T.A.J."/>
        </authorList>
    </citation>
    <scope>NUCLEOTIDE SEQUENCE [LARGE SCALE GENOMIC DNA]</scope>
    <source>
        <strain evidence="11 12">JEL517</strain>
    </source>
</reference>
<evidence type="ECO:0000256" key="1">
    <source>
        <dbReference type="ARBA" id="ARBA00004141"/>
    </source>
</evidence>
<dbReference type="InterPro" id="IPR018108">
    <property type="entry name" value="MCP_transmembrane"/>
</dbReference>
<dbReference type="SUPFAM" id="SSF103506">
    <property type="entry name" value="Mitochondrial carrier"/>
    <property type="match status" value="1"/>
</dbReference>
<dbReference type="PANTHER" id="PTHR45939">
    <property type="entry name" value="PEROXISOMAL MEMBRANE PROTEIN PMP34-RELATED"/>
    <property type="match status" value="1"/>
</dbReference>
<feature type="repeat" description="Solcar" evidence="8">
    <location>
        <begin position="6"/>
        <end position="98"/>
    </location>
</feature>
<evidence type="ECO:0000256" key="9">
    <source>
        <dbReference type="RuleBase" id="RU000488"/>
    </source>
</evidence>
<organism evidence="11 12">
    <name type="scientific">Synchytrium microbalum</name>
    <dbReference type="NCBI Taxonomy" id="1806994"/>
    <lineage>
        <taxon>Eukaryota</taxon>
        <taxon>Fungi</taxon>
        <taxon>Fungi incertae sedis</taxon>
        <taxon>Chytridiomycota</taxon>
        <taxon>Chytridiomycota incertae sedis</taxon>
        <taxon>Chytridiomycetes</taxon>
        <taxon>Synchytriales</taxon>
        <taxon>Synchytriaceae</taxon>
        <taxon>Synchytrium</taxon>
    </lineage>
</organism>
<evidence type="ECO:0000256" key="2">
    <source>
        <dbReference type="ARBA" id="ARBA00006375"/>
    </source>
</evidence>
<comment type="similarity">
    <text evidence="2 9">Belongs to the mitochondrial carrier (TC 2.A.29) family.</text>
</comment>
<gene>
    <name evidence="11" type="ORF">SmJEL517_g02985</name>
</gene>
<sequence>MSEYRLSPLQDAIAGALSSLSANATSYPLDLIKTRMQVQSKVLSLKGDEVYHSQLDAFTKIIQSEGILGLYSGFTSDMMSTLTSSFAFFYCYSVVRGSYHRFAPGELSTASELAIGAIAGALSRSFSSPVTVITTRQQTSTIKPSPTFLAMLQDIITHGGITGLWRGLPASLVLTVNPSITYGLMSRLRSVYAEKYPNHKMSTLQVFILGAFTKAVATIVTYPLIISKIRLQWKPAPLPANATAEDKAMHEKLRYKNTFDVLRKIWEAEGILGWYKGLDSQLWKSVLTQALLFASKDYFERYTLAIFAALSQQTAAKRQKLST</sequence>
<evidence type="ECO:0000313" key="12">
    <source>
        <dbReference type="Proteomes" id="UP000319731"/>
    </source>
</evidence>
<keyword evidence="3 9" id="KW-0813">Transport</keyword>
<evidence type="ECO:0000256" key="7">
    <source>
        <dbReference type="ARBA" id="ARBA00023136"/>
    </source>
</evidence>
<evidence type="ECO:0000313" key="11">
    <source>
        <dbReference type="EMBL" id="TPX34325.1"/>
    </source>
</evidence>
<dbReference type="EMBL" id="QEAO01000014">
    <property type="protein sequence ID" value="TPX34325.1"/>
    <property type="molecule type" value="Genomic_DNA"/>
</dbReference>
<evidence type="ECO:0000256" key="8">
    <source>
        <dbReference type="PROSITE-ProRule" id="PRU00282"/>
    </source>
</evidence>
<comment type="caution">
    <text evidence="11">The sequence shown here is derived from an EMBL/GenBank/DDBJ whole genome shotgun (WGS) entry which is preliminary data.</text>
</comment>
<keyword evidence="5" id="KW-0677">Repeat</keyword>
<keyword evidence="6 10" id="KW-1133">Transmembrane helix</keyword>
<dbReference type="Proteomes" id="UP000319731">
    <property type="component" value="Unassembled WGS sequence"/>
</dbReference>